<dbReference type="Proteomes" id="UP000735302">
    <property type="component" value="Unassembled WGS sequence"/>
</dbReference>
<keyword evidence="3" id="KW-1185">Reference proteome</keyword>
<evidence type="ECO:0000256" key="1">
    <source>
        <dbReference type="SAM" id="MobiDB-lite"/>
    </source>
</evidence>
<dbReference type="EMBL" id="BLXT01004656">
    <property type="protein sequence ID" value="GFO16319.1"/>
    <property type="molecule type" value="Genomic_DNA"/>
</dbReference>
<evidence type="ECO:0000313" key="2">
    <source>
        <dbReference type="EMBL" id="GFO16319.1"/>
    </source>
</evidence>
<dbReference type="AlphaFoldDB" id="A0AAV4BD92"/>
<name>A0AAV4BD92_9GAST</name>
<organism evidence="2 3">
    <name type="scientific">Plakobranchus ocellatus</name>
    <dbReference type="NCBI Taxonomy" id="259542"/>
    <lineage>
        <taxon>Eukaryota</taxon>
        <taxon>Metazoa</taxon>
        <taxon>Spiralia</taxon>
        <taxon>Lophotrochozoa</taxon>
        <taxon>Mollusca</taxon>
        <taxon>Gastropoda</taxon>
        <taxon>Heterobranchia</taxon>
        <taxon>Euthyneura</taxon>
        <taxon>Panpulmonata</taxon>
        <taxon>Sacoglossa</taxon>
        <taxon>Placobranchoidea</taxon>
        <taxon>Plakobranchidae</taxon>
        <taxon>Plakobranchus</taxon>
    </lineage>
</organism>
<gene>
    <name evidence="2" type="ORF">PoB_004282400</name>
</gene>
<accession>A0AAV4BD92</accession>
<proteinExistence type="predicted"/>
<feature type="region of interest" description="Disordered" evidence="1">
    <location>
        <begin position="199"/>
        <end position="218"/>
    </location>
</feature>
<protein>
    <submittedName>
        <fullName evidence="2">Uncharacterized protein</fullName>
    </submittedName>
</protein>
<comment type="caution">
    <text evidence="2">The sequence shown here is derived from an EMBL/GenBank/DDBJ whole genome shotgun (WGS) entry which is preliminary data.</text>
</comment>
<reference evidence="2 3" key="1">
    <citation type="journal article" date="2021" name="Elife">
        <title>Chloroplast acquisition without the gene transfer in kleptoplastic sea slugs, Plakobranchus ocellatus.</title>
        <authorList>
            <person name="Maeda T."/>
            <person name="Takahashi S."/>
            <person name="Yoshida T."/>
            <person name="Shimamura S."/>
            <person name="Takaki Y."/>
            <person name="Nagai Y."/>
            <person name="Toyoda A."/>
            <person name="Suzuki Y."/>
            <person name="Arimoto A."/>
            <person name="Ishii H."/>
            <person name="Satoh N."/>
            <person name="Nishiyama T."/>
            <person name="Hasebe M."/>
            <person name="Maruyama T."/>
            <person name="Minagawa J."/>
            <person name="Obokata J."/>
            <person name="Shigenobu S."/>
        </authorList>
    </citation>
    <scope>NUCLEOTIDE SEQUENCE [LARGE SCALE GENOMIC DNA]</scope>
</reference>
<evidence type="ECO:0000313" key="3">
    <source>
        <dbReference type="Proteomes" id="UP000735302"/>
    </source>
</evidence>
<sequence length="218" mass="25402">MAQDVHNKTIYGLVMIIVTQILSAESRHIPRQHESVQEDIIQVQQWFHPPNQRYHFLANRSQLSHSGDEQFLSCYGLDQSDLLHWSCHLQILSGKDKNELKPSSSLRTQPHKLCLRDRNRIPLSLRLMSIRSTCPWHENFIIFKKLIKVYRFKWEILWRINRAISKFAKRLIDQFFNETLNFSVPVEGEQFSSLGGITEPAGSVKKTPPPWVPSLGSM</sequence>